<organism evidence="2 3">
    <name type="scientific">Burkholderia savannae</name>
    <dbReference type="NCBI Taxonomy" id="1637837"/>
    <lineage>
        <taxon>Bacteria</taxon>
        <taxon>Pseudomonadati</taxon>
        <taxon>Pseudomonadota</taxon>
        <taxon>Betaproteobacteria</taxon>
        <taxon>Burkholderiales</taxon>
        <taxon>Burkholderiaceae</taxon>
        <taxon>Burkholderia</taxon>
        <taxon>pseudomallei group</taxon>
    </lineage>
</organism>
<keyword evidence="1" id="KW-0732">Signal</keyword>
<evidence type="ECO:0000313" key="3">
    <source>
        <dbReference type="Proteomes" id="UP000070255"/>
    </source>
</evidence>
<feature type="signal peptide" evidence="1">
    <location>
        <begin position="1"/>
        <end position="18"/>
    </location>
</feature>
<accession>A0ABR5T866</accession>
<dbReference type="EMBL" id="LNJQ01000003">
    <property type="protein sequence ID" value="KWZ39527.1"/>
    <property type="molecule type" value="Genomic_DNA"/>
</dbReference>
<dbReference type="RefSeq" id="WP_059647383.1">
    <property type="nucleotide sequence ID" value="NZ_CP013423.1"/>
</dbReference>
<sequence length="83" mass="9172">MKKLAFVAFILAASTAHASRGGTCFTTSAKITGADVTWNCEHLGRVTTKQIYDKGFRVVGVYPTDPADKTIQYQYMVIEEQSH</sequence>
<keyword evidence="3" id="KW-1185">Reference proteome</keyword>
<gene>
    <name evidence="2" type="ORF">WS72_19135</name>
</gene>
<protein>
    <submittedName>
        <fullName evidence="2">Uncharacterized protein</fullName>
    </submittedName>
</protein>
<feature type="chain" id="PRO_5045910593" evidence="1">
    <location>
        <begin position="19"/>
        <end position="83"/>
    </location>
</feature>
<comment type="caution">
    <text evidence="2">The sequence shown here is derived from an EMBL/GenBank/DDBJ whole genome shotgun (WGS) entry which is preliminary data.</text>
</comment>
<dbReference type="Proteomes" id="UP000070255">
    <property type="component" value="Unassembled WGS sequence"/>
</dbReference>
<proteinExistence type="predicted"/>
<evidence type="ECO:0000256" key="1">
    <source>
        <dbReference type="SAM" id="SignalP"/>
    </source>
</evidence>
<name>A0ABR5T866_9BURK</name>
<evidence type="ECO:0000313" key="2">
    <source>
        <dbReference type="EMBL" id="KWZ39527.1"/>
    </source>
</evidence>
<reference evidence="2 3" key="1">
    <citation type="submission" date="2015-11" db="EMBL/GenBank/DDBJ databases">
        <authorList>
            <person name="Sahl J."/>
            <person name="Wagner D."/>
            <person name="Keim P."/>
        </authorList>
    </citation>
    <scope>NUCLEOTIDE SEQUENCE [LARGE SCALE GENOMIC DNA]</scope>
    <source>
        <strain evidence="2 3">BDU18</strain>
    </source>
</reference>